<keyword evidence="10" id="KW-1185">Reference proteome</keyword>
<evidence type="ECO:0000256" key="5">
    <source>
        <dbReference type="ARBA" id="ARBA00023002"/>
    </source>
</evidence>
<dbReference type="Gene3D" id="3.40.50.970">
    <property type="match status" value="1"/>
</dbReference>
<dbReference type="GO" id="GO:0045252">
    <property type="term" value="C:oxoglutarate dehydrogenase complex"/>
    <property type="evidence" value="ECO:0007669"/>
    <property type="project" value="TreeGrafter"/>
</dbReference>
<name>A0A518DT31_9BACT</name>
<protein>
    <recommendedName>
        <fullName evidence="4">oxoglutarate dehydrogenase (succinyl-transferring)</fullName>
        <ecNumber evidence="4">1.2.4.2</ecNumber>
    </recommendedName>
</protein>
<dbReference type="Gene3D" id="3.40.50.11610">
    <property type="entry name" value="Multifunctional 2-oxoglutarate metabolism enzyme, C-terminal domain"/>
    <property type="match status" value="1"/>
</dbReference>
<comment type="cofactor">
    <cofactor evidence="1">
        <name>thiamine diphosphate</name>
        <dbReference type="ChEBI" id="CHEBI:58937"/>
    </cofactor>
</comment>
<dbReference type="AlphaFoldDB" id="A0A518DT31"/>
<evidence type="ECO:0000256" key="7">
    <source>
        <dbReference type="SAM" id="MobiDB-lite"/>
    </source>
</evidence>
<dbReference type="Gene3D" id="3.40.50.12470">
    <property type="match status" value="1"/>
</dbReference>
<comment type="similarity">
    <text evidence="3">Belongs to the alpha-ketoglutarate dehydrogenase family.</text>
</comment>
<keyword evidence="5 9" id="KW-0560">Oxidoreductase</keyword>
<dbReference type="InterPro" id="IPR001017">
    <property type="entry name" value="DH_E1"/>
</dbReference>
<dbReference type="NCBIfam" id="NF008907">
    <property type="entry name" value="PRK12270.1"/>
    <property type="match status" value="1"/>
</dbReference>
<evidence type="ECO:0000256" key="2">
    <source>
        <dbReference type="ARBA" id="ARBA00003906"/>
    </source>
</evidence>
<dbReference type="GO" id="GO:0030976">
    <property type="term" value="F:thiamine pyrophosphate binding"/>
    <property type="evidence" value="ECO:0007669"/>
    <property type="project" value="InterPro"/>
</dbReference>
<dbReference type="InterPro" id="IPR031717">
    <property type="entry name" value="ODO-1/KGD_C"/>
</dbReference>
<evidence type="ECO:0000313" key="10">
    <source>
        <dbReference type="Proteomes" id="UP000317648"/>
    </source>
</evidence>
<comment type="function">
    <text evidence="2">E1 component of the 2-oxoglutarate dehydrogenase (OGDH) complex which catalyzes the decarboxylation of 2-oxoglutarate, the first step in the conversion of 2-oxoglutarate to succinyl-CoA and CO(2).</text>
</comment>
<dbReference type="InterPro" id="IPR042179">
    <property type="entry name" value="KGD_C_sf"/>
</dbReference>
<dbReference type="Gene3D" id="1.10.287.1150">
    <property type="entry name" value="TPP helical domain"/>
    <property type="match status" value="1"/>
</dbReference>
<dbReference type="PANTHER" id="PTHR23152">
    <property type="entry name" value="2-OXOGLUTARATE DEHYDROGENASE"/>
    <property type="match status" value="1"/>
</dbReference>
<evidence type="ECO:0000259" key="8">
    <source>
        <dbReference type="SMART" id="SM00861"/>
    </source>
</evidence>
<dbReference type="NCBIfam" id="TIGR00239">
    <property type="entry name" value="2oxo_dh_E1"/>
    <property type="match status" value="1"/>
</dbReference>
<dbReference type="GO" id="GO:0005829">
    <property type="term" value="C:cytosol"/>
    <property type="evidence" value="ECO:0007669"/>
    <property type="project" value="TreeGrafter"/>
</dbReference>
<evidence type="ECO:0000256" key="3">
    <source>
        <dbReference type="ARBA" id="ARBA00006936"/>
    </source>
</evidence>
<feature type="region of interest" description="Disordered" evidence="7">
    <location>
        <begin position="903"/>
        <end position="927"/>
    </location>
</feature>
<dbReference type="CDD" id="cd02016">
    <property type="entry name" value="TPP_E1_OGDC_like"/>
    <property type="match status" value="1"/>
</dbReference>
<dbReference type="Pfam" id="PF16870">
    <property type="entry name" value="OxoGdeHyase_C"/>
    <property type="match status" value="1"/>
</dbReference>
<evidence type="ECO:0000256" key="1">
    <source>
        <dbReference type="ARBA" id="ARBA00001964"/>
    </source>
</evidence>
<organism evidence="9 10">
    <name type="scientific">Lignipirellula cremea</name>
    <dbReference type="NCBI Taxonomy" id="2528010"/>
    <lineage>
        <taxon>Bacteria</taxon>
        <taxon>Pseudomonadati</taxon>
        <taxon>Planctomycetota</taxon>
        <taxon>Planctomycetia</taxon>
        <taxon>Pirellulales</taxon>
        <taxon>Pirellulaceae</taxon>
        <taxon>Lignipirellula</taxon>
    </lineage>
</organism>
<dbReference type="Proteomes" id="UP000317648">
    <property type="component" value="Chromosome"/>
</dbReference>
<dbReference type="EC" id="1.2.4.2" evidence="4"/>
<feature type="compositionally biased region" description="Polar residues" evidence="7">
    <location>
        <begin position="68"/>
        <end position="77"/>
    </location>
</feature>
<dbReference type="SMART" id="SM00861">
    <property type="entry name" value="Transket_pyr"/>
    <property type="match status" value="1"/>
</dbReference>
<dbReference type="InterPro" id="IPR032106">
    <property type="entry name" value="2-oxogl_dehyd_N"/>
</dbReference>
<dbReference type="PANTHER" id="PTHR23152:SF4">
    <property type="entry name" value="2-OXOADIPATE DEHYDROGENASE COMPLEX COMPONENT E1"/>
    <property type="match status" value="1"/>
</dbReference>
<sequence>MHPQSVEYVERLFEAYRSDPSQVSPAWKRYFDDLTHGAHTNGASAKAFRPTFRPASVFNPASGRNGADTATPSDSAQLQDRVDQLVRAYRARGHYSAKLDPLGFKRTDAPDLSLRKFQLSDGDLDRTCSAAEIGGPTTQSLRQIVDRMRKTYCRYIGVQFMHVSDSEARSWLQLRMESTENRIKLSHDQQWRILKRLTEASVFEEFVRKKYVGSKTFSLEGAESLIPLLDLAIDKASQQGVAEVVMGMAHRGRLNVLANIIGKPPLDIFWEFEDSRPDLHYGRGDVKYHLGYSGDWKSATGQKVHLSLCFNPSHLEFVNTVALGRVRAKQDQSGDTERRRGMSILIHGDAAFAGEGVVQETLNLSQLEGYSIGGTLHVIVNNQIGFTTSPTEARSTQYASDIAKMLQIPIFHVNGEHPAAVAQVVDLAMDFRERFRRDVVINMYCYRRWGHNESDEPSFTQPLLYGSIEKRESVREGFLKHLLKWESITREDADRLSQERHEKLEQQIAQARDEDYLPEPQAYAQLWKGFLGGEEPADDEPNTGVKREQAALLLNKLSDTPEDFHLHPKLERLVELRREMARDEKPLDWSAAEALALASLSVDGYPIRISGQDSQRGTFSQRHAVLHDVETGRPYNRFQHLSPNQASFEIVNSPLSEIGVLGFEYGYSLDRPRSLVAWEAQFGDFLNVAQAIVDQFISSAEDKWRRLSGLILLLPHGFEGMGPEHSSARLERFLVMAAEHNMQIMYPSTPAQYFHALRRQTLRKWRKPLVILTPKSLLRHPAVTSTLDEIESGGFQRVIADQETNPAEVERVLLCSGKIYYDLDAYRIKQERRDTAIVRIEQFYPVPEQALEEAMSVYADDTPVYWVQEEPENMGANYFWKARYGPRLLGRFPFGSISRVESASPATGSHASHKREQQELVEEAFER</sequence>
<dbReference type="EMBL" id="CP036433">
    <property type="protein sequence ID" value="QDU94999.1"/>
    <property type="molecule type" value="Genomic_DNA"/>
</dbReference>
<dbReference type="Pfam" id="PF16078">
    <property type="entry name" value="2-oxogl_dehyd_N"/>
    <property type="match status" value="1"/>
</dbReference>
<dbReference type="GO" id="GO:0006099">
    <property type="term" value="P:tricarboxylic acid cycle"/>
    <property type="evidence" value="ECO:0007669"/>
    <property type="project" value="TreeGrafter"/>
</dbReference>
<feature type="compositionally biased region" description="Basic and acidic residues" evidence="7">
    <location>
        <begin position="914"/>
        <end position="927"/>
    </location>
</feature>
<dbReference type="InterPro" id="IPR005475">
    <property type="entry name" value="Transketolase-like_Pyr-bd"/>
</dbReference>
<dbReference type="OrthoDB" id="9759785at2"/>
<dbReference type="InterPro" id="IPR029061">
    <property type="entry name" value="THDP-binding"/>
</dbReference>
<gene>
    <name evidence="9" type="primary">sucA</name>
    <name evidence="9" type="ORF">Pla8534_28080</name>
</gene>
<dbReference type="NCBIfam" id="NF006914">
    <property type="entry name" value="PRK09404.1"/>
    <property type="match status" value="1"/>
</dbReference>
<accession>A0A518DT31</accession>
<dbReference type="PIRSF" id="PIRSF000157">
    <property type="entry name" value="Oxoglu_dh_E1"/>
    <property type="match status" value="1"/>
</dbReference>
<feature type="region of interest" description="Disordered" evidence="7">
    <location>
        <begin position="56"/>
        <end position="77"/>
    </location>
</feature>
<evidence type="ECO:0000256" key="4">
    <source>
        <dbReference type="ARBA" id="ARBA00012280"/>
    </source>
</evidence>
<keyword evidence="6" id="KW-0786">Thiamine pyrophosphate</keyword>
<dbReference type="KEGG" id="lcre:Pla8534_28080"/>
<evidence type="ECO:0000256" key="6">
    <source>
        <dbReference type="ARBA" id="ARBA00023052"/>
    </source>
</evidence>
<feature type="domain" description="Transketolase-like pyrimidine-binding" evidence="8">
    <location>
        <begin position="587"/>
        <end position="780"/>
    </location>
</feature>
<dbReference type="SUPFAM" id="SSF52518">
    <property type="entry name" value="Thiamin diphosphate-binding fold (THDP-binding)"/>
    <property type="match status" value="2"/>
</dbReference>
<evidence type="ECO:0000313" key="9">
    <source>
        <dbReference type="EMBL" id="QDU94999.1"/>
    </source>
</evidence>
<dbReference type="InterPro" id="IPR011603">
    <property type="entry name" value="2oxoglutarate_DH_E1"/>
</dbReference>
<dbReference type="Pfam" id="PF00676">
    <property type="entry name" value="E1_dh"/>
    <property type="match status" value="1"/>
</dbReference>
<proteinExistence type="inferred from homology"/>
<dbReference type="RefSeq" id="WP_145053784.1">
    <property type="nucleotide sequence ID" value="NZ_CP036433.1"/>
</dbReference>
<dbReference type="Pfam" id="PF02779">
    <property type="entry name" value="Transket_pyr"/>
    <property type="match status" value="1"/>
</dbReference>
<dbReference type="GO" id="GO:0004591">
    <property type="term" value="F:oxoglutarate dehydrogenase (succinyl-transferring) activity"/>
    <property type="evidence" value="ECO:0007669"/>
    <property type="project" value="UniProtKB-EC"/>
</dbReference>
<reference evidence="9 10" key="1">
    <citation type="submission" date="2019-02" db="EMBL/GenBank/DDBJ databases">
        <title>Deep-cultivation of Planctomycetes and their phenomic and genomic characterization uncovers novel biology.</title>
        <authorList>
            <person name="Wiegand S."/>
            <person name="Jogler M."/>
            <person name="Boedeker C."/>
            <person name="Pinto D."/>
            <person name="Vollmers J."/>
            <person name="Rivas-Marin E."/>
            <person name="Kohn T."/>
            <person name="Peeters S.H."/>
            <person name="Heuer A."/>
            <person name="Rast P."/>
            <person name="Oberbeckmann S."/>
            <person name="Bunk B."/>
            <person name="Jeske O."/>
            <person name="Meyerdierks A."/>
            <person name="Storesund J.E."/>
            <person name="Kallscheuer N."/>
            <person name="Luecker S."/>
            <person name="Lage O.M."/>
            <person name="Pohl T."/>
            <person name="Merkel B.J."/>
            <person name="Hornburger P."/>
            <person name="Mueller R.-W."/>
            <person name="Bruemmer F."/>
            <person name="Labrenz M."/>
            <person name="Spormann A.M."/>
            <person name="Op den Camp H."/>
            <person name="Overmann J."/>
            <person name="Amann R."/>
            <person name="Jetten M.S.M."/>
            <person name="Mascher T."/>
            <person name="Medema M.H."/>
            <person name="Devos D.P."/>
            <person name="Kaster A.-K."/>
            <person name="Ovreas L."/>
            <person name="Rohde M."/>
            <person name="Galperin M.Y."/>
            <person name="Jogler C."/>
        </authorList>
    </citation>
    <scope>NUCLEOTIDE SEQUENCE [LARGE SCALE GENOMIC DNA]</scope>
    <source>
        <strain evidence="9 10">Pla85_3_4</strain>
    </source>
</reference>